<feature type="domain" description="Alginate export" evidence="2">
    <location>
        <begin position="93"/>
        <end position="552"/>
    </location>
</feature>
<organism evidence="3 4">
    <name type="scientific">Pseudomonas chlororaphis</name>
    <dbReference type="NCBI Taxonomy" id="587753"/>
    <lineage>
        <taxon>Bacteria</taxon>
        <taxon>Pseudomonadati</taxon>
        <taxon>Pseudomonadota</taxon>
        <taxon>Gammaproteobacteria</taxon>
        <taxon>Pseudomonadales</taxon>
        <taxon>Pseudomonadaceae</taxon>
        <taxon>Pseudomonas</taxon>
    </lineage>
</organism>
<evidence type="ECO:0000256" key="1">
    <source>
        <dbReference type="SAM" id="MobiDB-lite"/>
    </source>
</evidence>
<dbReference type="Gene3D" id="2.40.160.100">
    <property type="match status" value="1"/>
</dbReference>
<feature type="compositionally biased region" description="Polar residues" evidence="1">
    <location>
        <begin position="156"/>
        <end position="166"/>
    </location>
</feature>
<dbReference type="InterPro" id="IPR053728">
    <property type="entry name" value="Alginate_Permeability_Chnl"/>
</dbReference>
<feature type="region of interest" description="Disordered" evidence="1">
    <location>
        <begin position="156"/>
        <end position="175"/>
    </location>
</feature>
<dbReference type="AlphaFoldDB" id="A0A3G7TI34"/>
<protein>
    <submittedName>
        <fullName evidence="3">Alginate export system Algk/AlgE, outer membrane porin AlgE</fullName>
    </submittedName>
</protein>
<dbReference type="RefSeq" id="WP_124319242.1">
    <property type="nucleotide sequence ID" value="NZ_CP027753.1"/>
</dbReference>
<proteinExistence type="predicted"/>
<gene>
    <name evidence="3" type="ORF">C4K04_1061</name>
</gene>
<reference evidence="3 4" key="1">
    <citation type="submission" date="2018-03" db="EMBL/GenBank/DDBJ databases">
        <title>Diversity of phytobeneficial traits revealed by whole-genome analysis of worldwide-isolated phenazine-producing Pseudomonas spp.</title>
        <authorList>
            <person name="Biessy A."/>
            <person name="Novinscak A."/>
            <person name="Blom J."/>
            <person name="Leger G."/>
            <person name="Thomashow L.S."/>
            <person name="Cazorla F.M."/>
            <person name="Josic D."/>
            <person name="Filion M."/>
        </authorList>
    </citation>
    <scope>NUCLEOTIDE SEQUENCE [LARGE SCALE GENOMIC DNA]</scope>
    <source>
        <strain evidence="3 4">B25</strain>
    </source>
</reference>
<dbReference type="Proteomes" id="UP000268048">
    <property type="component" value="Chromosome"/>
</dbReference>
<dbReference type="EMBL" id="CP027753">
    <property type="protein sequence ID" value="AZE46753.1"/>
    <property type="molecule type" value="Genomic_DNA"/>
</dbReference>
<evidence type="ECO:0000313" key="3">
    <source>
        <dbReference type="EMBL" id="AZE46753.1"/>
    </source>
</evidence>
<evidence type="ECO:0000313" key="4">
    <source>
        <dbReference type="Proteomes" id="UP000268048"/>
    </source>
</evidence>
<evidence type="ECO:0000259" key="2">
    <source>
        <dbReference type="Pfam" id="PF13372"/>
    </source>
</evidence>
<name>A0A3G7TI34_9PSED</name>
<accession>A0A3G7TI34</accession>
<dbReference type="Pfam" id="PF13372">
    <property type="entry name" value="Alginate_exp"/>
    <property type="match status" value="1"/>
</dbReference>
<dbReference type="InterPro" id="IPR025388">
    <property type="entry name" value="Alginate_export_dom"/>
</dbReference>
<sequence length="557" mass="61348">MKLKPIPQADIVRDDAAPVAAAAGCDRPRSGRRPGARDLSATPRAQVLRLLRSRSQPAAAATGKLFSLSKLGVALGFALLWSNPTLAAITESKNFGLEVKITGQSEDDRDLGTQGGGDVNGVGLDLRPWVYGESGNWSAYAMGQAVTSTDIIETDTLQQSDGASTESSNNSDRKSKKNYLAMREFWIGYSGLTPYPGEQLKFGRQRLRNDDGQWRDTNIEALNWTFDTTLLRANAGIAERFSEYRTDLKELAPEDKDRLHVYGDVAYQWTPGHWAGVRAHHSHDDGKLDYPVPGEASDSLDKRQNGDLTWLGLEANSDAYNWRNTNTVNYWASITGMSGDRDKVNALNADGTRPAQAKHGESLDGWATDLGVRLRLDPKWQVGAAYARASGDYEQNGLESNRSNYTGTRSRVHRFGEALRGEMNNMQSATLFGSWMLADEYDASLIYHKFWRVDGNKPVGSNGINAVENNYDDATGALLSSSSLPLRDGEKDLGQEVDLVVTKYFKQGLLPAALSQSIDEPSALVRFRGGVFKPGDAYGKNVDSYMHRAFVDVIWRF</sequence>